<proteinExistence type="inferred from homology"/>
<dbReference type="CDD" id="cd10280">
    <property type="entry name" value="PQQ_mGDH"/>
    <property type="match status" value="1"/>
</dbReference>
<dbReference type="InterPro" id="IPR002372">
    <property type="entry name" value="PQQ_rpt_dom"/>
</dbReference>
<dbReference type="InterPro" id="IPR017511">
    <property type="entry name" value="PQQ_mDH"/>
</dbReference>
<name>A0ABQ0SHM5_NOVHA</name>
<dbReference type="PANTHER" id="PTHR32303:SF4">
    <property type="entry name" value="QUINOPROTEIN GLUCOSE DEHYDROGENASE"/>
    <property type="match status" value="1"/>
</dbReference>
<comment type="cofactor">
    <cofactor evidence="1">
        <name>pyrroloquinoline quinone</name>
        <dbReference type="ChEBI" id="CHEBI:58442"/>
    </cofactor>
</comment>
<dbReference type="SUPFAM" id="SSF50998">
    <property type="entry name" value="Quinoprotein alcohol dehydrogenase-like"/>
    <property type="match status" value="1"/>
</dbReference>
<evidence type="ECO:0000313" key="6">
    <source>
        <dbReference type="EMBL" id="GEC64721.1"/>
    </source>
</evidence>
<dbReference type="InterPro" id="IPR011047">
    <property type="entry name" value="Quinoprotein_ADH-like_sf"/>
</dbReference>
<accession>A0ABQ0SHM5</accession>
<dbReference type="Gene3D" id="2.140.10.10">
    <property type="entry name" value="Quinoprotein alcohol dehydrogenase-like superfamily"/>
    <property type="match status" value="2"/>
</dbReference>
<evidence type="ECO:0000256" key="2">
    <source>
        <dbReference type="ARBA" id="ARBA00008156"/>
    </source>
</evidence>
<organism evidence="6 7">
    <name type="scientific">Novacetimonas hansenii</name>
    <name type="common">Komagataeibacter hansenii</name>
    <dbReference type="NCBI Taxonomy" id="436"/>
    <lineage>
        <taxon>Bacteria</taxon>
        <taxon>Pseudomonadati</taxon>
        <taxon>Pseudomonadota</taxon>
        <taxon>Alphaproteobacteria</taxon>
        <taxon>Acetobacterales</taxon>
        <taxon>Acetobacteraceae</taxon>
        <taxon>Novacetimonas</taxon>
    </lineage>
</organism>
<evidence type="ECO:0000256" key="1">
    <source>
        <dbReference type="ARBA" id="ARBA00001931"/>
    </source>
</evidence>
<feature type="compositionally biased region" description="Polar residues" evidence="4">
    <location>
        <begin position="44"/>
        <end position="61"/>
    </location>
</feature>
<feature type="compositionally biased region" description="Pro residues" evidence="4">
    <location>
        <begin position="77"/>
        <end position="86"/>
    </location>
</feature>
<keyword evidence="3" id="KW-0560">Oxidoreductase</keyword>
<dbReference type="Pfam" id="PF01011">
    <property type="entry name" value="PQQ"/>
    <property type="match status" value="1"/>
</dbReference>
<dbReference type="Proteomes" id="UP000319478">
    <property type="component" value="Unassembled WGS sequence"/>
</dbReference>
<evidence type="ECO:0000256" key="3">
    <source>
        <dbReference type="ARBA" id="ARBA00023002"/>
    </source>
</evidence>
<feature type="region of interest" description="Disordered" evidence="4">
    <location>
        <begin position="565"/>
        <end position="587"/>
    </location>
</feature>
<keyword evidence="7" id="KW-1185">Reference proteome</keyword>
<comment type="caution">
    <text evidence="6">The sequence shown here is derived from an EMBL/GenBank/DDBJ whole genome shotgun (WGS) entry which is preliminary data.</text>
</comment>
<feature type="region of interest" description="Disordered" evidence="4">
    <location>
        <begin position="35"/>
        <end position="93"/>
    </location>
</feature>
<evidence type="ECO:0000256" key="4">
    <source>
        <dbReference type="SAM" id="MobiDB-lite"/>
    </source>
</evidence>
<dbReference type="PANTHER" id="PTHR32303">
    <property type="entry name" value="QUINOPROTEIN ALCOHOL DEHYDROGENASE (CYTOCHROME C)"/>
    <property type="match status" value="1"/>
</dbReference>
<sequence length="733" mass="79866">MKVHPYFLSGTFLVGFCTIYSLAGVGEIQAQEATNVVPPEPGNAISNSPGQTSDSRFQSPSPDTPQPPGINAANIPDGPPAAPSEPTPAVSQAVDHVEQGDWVAYGHDATGQKYSPLKQITTENVTRLQKAFVYHTGSLPRPGQQNKWAAETTPIKVGDGLYMCSAMNDMMKLDPATGKELWRYQAGVKYESIPYTAACKGVVYYTSSTIPQGQPCHNRILEGTLDMRLIEVDADSGKLCDGFGYHGQVNLMKGMGYSVPGYVSVTSPPPIVNGAIIANHEVLDGQRRWAPSGVIRGYDAETGRFLWAWDVKKPNNHGEPLEGQYYSRGTPNSWSIMTGDNELGQVYIPMGSAAADYYSAMRSPEENAVSTSIVALDVKTGTPRWVFQTVHKDVWDYDIGSQPIMIDLPQGDHTVPAIFIPGKRGQNFIVDRRTGKPLSRVVERPVPTDTDVPGDERSPTQPYSPDVPAFEVTRDLKETDMWGMSPIDQLYCRLKFRQAHYEGEFTPPQIHKPYIEYPGYDGGSDWGSIAYDSTTGILVGNWNNTPMYDQVITRKKANELGLMAVDNPNYRPDPSASEGNGPQADTPVGISVSPFLNKYTGMMCNAPPYGMLTAVDMHSRKVLWQVPFGSARANGPWGLATHLPLTIGVPLNGGPIITAGGLIFVASTTDNLIHAYNLKTGKEIWNDVLPGGGQATPMTYEYNGNQYVAIMAGGHHFMQTPVSDDLVVYALPH</sequence>
<dbReference type="EMBL" id="BJNN01000131">
    <property type="protein sequence ID" value="GEC64721.1"/>
    <property type="molecule type" value="Genomic_DNA"/>
</dbReference>
<dbReference type="InterPro" id="IPR018391">
    <property type="entry name" value="PQQ_b-propeller_rpt"/>
</dbReference>
<dbReference type="RefSeq" id="WP_040510740.1">
    <property type="nucleotide sequence ID" value="NZ_BJNN01000131.1"/>
</dbReference>
<protein>
    <submittedName>
        <fullName evidence="6">Glucose dehydrogenase</fullName>
    </submittedName>
</protein>
<feature type="region of interest" description="Disordered" evidence="4">
    <location>
        <begin position="441"/>
        <end position="467"/>
    </location>
</feature>
<evidence type="ECO:0000313" key="7">
    <source>
        <dbReference type="Proteomes" id="UP000319478"/>
    </source>
</evidence>
<gene>
    <name evidence="6" type="primary">gcd_2</name>
    <name evidence="6" type="ORF">GHA01_25700</name>
</gene>
<comment type="similarity">
    <text evidence="2">Belongs to the bacterial PQQ dehydrogenase family.</text>
</comment>
<feature type="domain" description="Pyrrolo-quinoline quinone repeat" evidence="5">
    <location>
        <begin position="102"/>
        <end position="708"/>
    </location>
</feature>
<dbReference type="SMART" id="SM00564">
    <property type="entry name" value="PQQ"/>
    <property type="match status" value="4"/>
</dbReference>
<evidence type="ECO:0000259" key="5">
    <source>
        <dbReference type="Pfam" id="PF01011"/>
    </source>
</evidence>
<reference evidence="6 7" key="1">
    <citation type="submission" date="2019-06" db="EMBL/GenBank/DDBJ databases">
        <title>Whole genome shotgun sequence of Komagataeibacter hansenii NBRC 14820.</title>
        <authorList>
            <person name="Hosoyama A."/>
            <person name="Uohara A."/>
            <person name="Ohji S."/>
            <person name="Ichikawa N."/>
        </authorList>
    </citation>
    <scope>NUCLEOTIDE SEQUENCE [LARGE SCALE GENOMIC DNA]</scope>
    <source>
        <strain evidence="6 7">NBRC 14820</strain>
    </source>
</reference>